<evidence type="ECO:0000313" key="1">
    <source>
        <dbReference type="EMBL" id="CAB5222180.1"/>
    </source>
</evidence>
<organism evidence="1">
    <name type="scientific">uncultured Caudovirales phage</name>
    <dbReference type="NCBI Taxonomy" id="2100421"/>
    <lineage>
        <taxon>Viruses</taxon>
        <taxon>Duplodnaviria</taxon>
        <taxon>Heunggongvirae</taxon>
        <taxon>Uroviricota</taxon>
        <taxon>Caudoviricetes</taxon>
        <taxon>Peduoviridae</taxon>
        <taxon>Maltschvirus</taxon>
        <taxon>Maltschvirus maltsch</taxon>
    </lineage>
</organism>
<dbReference type="EMBL" id="LR798298">
    <property type="protein sequence ID" value="CAB5222180.1"/>
    <property type="molecule type" value="Genomic_DNA"/>
</dbReference>
<gene>
    <name evidence="1" type="ORF">UFOVP363_22</name>
</gene>
<accession>A0A6J7WWQ0</accession>
<protein>
    <submittedName>
        <fullName evidence="1">Uncharacterized protein</fullName>
    </submittedName>
</protein>
<proteinExistence type="predicted"/>
<name>A0A6J7WWQ0_9CAUD</name>
<reference evidence="1" key="1">
    <citation type="submission" date="2020-05" db="EMBL/GenBank/DDBJ databases">
        <authorList>
            <person name="Chiriac C."/>
            <person name="Salcher M."/>
            <person name="Ghai R."/>
            <person name="Kavagutti S V."/>
        </authorList>
    </citation>
    <scope>NUCLEOTIDE SEQUENCE</scope>
</reference>
<sequence>MTTEFIQPTNPIRVWQSGEHANYCHNVFAIAISNDHDIEYLTVNGMFMPKVQIMYAEVLLEGRWQAIHVHHKPTLNPAPLDG</sequence>